<keyword evidence="6 7" id="KW-0175">Coiled coil</keyword>
<dbReference type="PROSITE" id="PS50250">
    <property type="entry name" value="PCI"/>
    <property type="match status" value="1"/>
</dbReference>
<dbReference type="Proteomes" id="UP000673691">
    <property type="component" value="Unassembled WGS sequence"/>
</dbReference>
<evidence type="ECO:0000256" key="4">
    <source>
        <dbReference type="ARBA" id="ARBA00022884"/>
    </source>
</evidence>
<reference evidence="10 11" key="1">
    <citation type="journal article" name="Sci. Rep.">
        <title>Genome-scale phylogenetic analyses confirm Olpidium as the closest living zoosporic fungus to the non-flagellated, terrestrial fungi.</title>
        <authorList>
            <person name="Chang Y."/>
            <person name="Rochon D."/>
            <person name="Sekimoto S."/>
            <person name="Wang Y."/>
            <person name="Chovatia M."/>
            <person name="Sandor L."/>
            <person name="Salamov A."/>
            <person name="Grigoriev I.V."/>
            <person name="Stajich J.E."/>
            <person name="Spatafora J.W."/>
        </authorList>
    </citation>
    <scope>NUCLEOTIDE SEQUENCE [LARGE SCALE GENOMIC DNA]</scope>
    <source>
        <strain evidence="10">S191</strain>
    </source>
</reference>
<evidence type="ECO:0000256" key="1">
    <source>
        <dbReference type="ARBA" id="ARBA00004496"/>
    </source>
</evidence>
<gene>
    <name evidence="10" type="ORF">BJ554DRAFT_5325</name>
</gene>
<evidence type="ECO:0000256" key="6">
    <source>
        <dbReference type="ARBA" id="ARBA00023054"/>
    </source>
</evidence>
<evidence type="ECO:0000313" key="10">
    <source>
        <dbReference type="EMBL" id="KAG5462357.1"/>
    </source>
</evidence>
<dbReference type="Pfam" id="PF22591">
    <property type="entry name" value="eIF3a_PCI_TPR-like"/>
    <property type="match status" value="1"/>
</dbReference>
<sequence>MRYPTPSNALKRAEELIAVGQNKAALAVLQDVVTSRRSRSAPLTLMEPIFLKFIELTVEQRKGKIAKEGLYQYRNMAQNSNVTTVETVVKHFIELAEANVQQAQSKAEQITLDLDDLEASETPEKLMISTVTSDANKDRTDRALVTPWLKFLWETYRTCLDILRNNARLEVLYQTTANQAFQFCLRYGRKAEFRRLCDLLRNHLLSIARFSHQAYAVNLSDPESLQRHLDTRFLQLNAASELELWQEAFRSVEDIHNLLILSKKPVKPLMKANYYEKLAKIFLTADNLLFHSAAWSKYYMLMNHHSTKFGTPLEQERLASLFLLSALAIPIINPSKSRGYMQMDESKHRTRRLTDLMNLSRIPTRAGLLKEALNNNVIRKATPELRELYNILEVEFHPLSICRRIAPIVEALSKHEEYSIYCKPLHDVILTRLLQQLSQVYTTINLAMLLKLTQFPSPFAFNALDLENFIMNGCKRGELSIRIDHATNSIIFDSDLLAAPKNNAEGPRLQAIPSEQMRTQLANVARSMHVAIQLIDPSVSEARTRAKVAAFKAAIVGMVEEHEANRTRRAVIERKKEIHDTLLMRKEKEEARERAIRMQREAEAEKARLAEEQKKRELDRIRADQEAIRREEARKIA</sequence>
<dbReference type="SMART" id="SM00088">
    <property type="entry name" value="PINT"/>
    <property type="match status" value="1"/>
</dbReference>
<evidence type="ECO:0000256" key="7">
    <source>
        <dbReference type="SAM" id="Coils"/>
    </source>
</evidence>
<evidence type="ECO:0000256" key="5">
    <source>
        <dbReference type="ARBA" id="ARBA00022917"/>
    </source>
</evidence>
<dbReference type="GO" id="GO:0001732">
    <property type="term" value="P:formation of cytoplasmic translation initiation complex"/>
    <property type="evidence" value="ECO:0007669"/>
    <property type="project" value="TreeGrafter"/>
</dbReference>
<dbReference type="GO" id="GO:0003743">
    <property type="term" value="F:translation initiation factor activity"/>
    <property type="evidence" value="ECO:0007669"/>
    <property type="project" value="UniProtKB-KW"/>
</dbReference>
<keyword evidence="2" id="KW-0963">Cytoplasm</keyword>
<feature type="coiled-coil region" evidence="7">
    <location>
        <begin position="93"/>
        <end position="120"/>
    </location>
</feature>
<evidence type="ECO:0000256" key="2">
    <source>
        <dbReference type="ARBA" id="ARBA00022490"/>
    </source>
</evidence>
<dbReference type="GO" id="GO:0071540">
    <property type="term" value="C:eukaryotic translation initiation factor 3 complex, eIF3e"/>
    <property type="evidence" value="ECO:0007669"/>
    <property type="project" value="TreeGrafter"/>
</dbReference>
<feature type="domain" description="PCI" evidence="9">
    <location>
        <begin position="315"/>
        <end position="497"/>
    </location>
</feature>
<feature type="non-terminal residue" evidence="10">
    <location>
        <position position="637"/>
    </location>
</feature>
<dbReference type="AlphaFoldDB" id="A0A8H7ZZN2"/>
<dbReference type="GO" id="GO:0043614">
    <property type="term" value="C:multi-eIF complex"/>
    <property type="evidence" value="ECO:0007669"/>
    <property type="project" value="TreeGrafter"/>
</dbReference>
<dbReference type="FunFam" id="4.10.860.10:FF:000001">
    <property type="entry name" value="Eukaryotic translation initiation factor 3 subunit A"/>
    <property type="match status" value="1"/>
</dbReference>
<dbReference type="InterPro" id="IPR027512">
    <property type="entry name" value="EIF3A"/>
</dbReference>
<evidence type="ECO:0000313" key="11">
    <source>
        <dbReference type="Proteomes" id="UP000673691"/>
    </source>
</evidence>
<organism evidence="10 11">
    <name type="scientific">Olpidium bornovanus</name>
    <dbReference type="NCBI Taxonomy" id="278681"/>
    <lineage>
        <taxon>Eukaryota</taxon>
        <taxon>Fungi</taxon>
        <taxon>Fungi incertae sedis</taxon>
        <taxon>Olpidiomycota</taxon>
        <taxon>Olpidiomycotina</taxon>
        <taxon>Olpidiomycetes</taxon>
        <taxon>Olpidiales</taxon>
        <taxon>Olpidiaceae</taxon>
        <taxon>Olpidium</taxon>
    </lineage>
</organism>
<dbReference type="InterPro" id="IPR000717">
    <property type="entry name" value="PCI_dom"/>
</dbReference>
<dbReference type="FunFam" id="1.25.40.860:FF:000003">
    <property type="entry name" value="Eukaryotic translation initiation factor 3 subunit A"/>
    <property type="match status" value="1"/>
</dbReference>
<dbReference type="GO" id="GO:0003729">
    <property type="term" value="F:mRNA binding"/>
    <property type="evidence" value="ECO:0007669"/>
    <property type="project" value="TreeGrafter"/>
</dbReference>
<dbReference type="InterPro" id="IPR054711">
    <property type="entry name" value="eIF3a_PCI_TPR-like"/>
</dbReference>
<dbReference type="GO" id="GO:0002188">
    <property type="term" value="P:translation reinitiation"/>
    <property type="evidence" value="ECO:0007669"/>
    <property type="project" value="TreeGrafter"/>
</dbReference>
<evidence type="ECO:0000259" key="9">
    <source>
        <dbReference type="PROSITE" id="PS50250"/>
    </source>
</evidence>
<dbReference type="Gene3D" id="4.10.860.10">
    <property type="entry name" value="UVR domain"/>
    <property type="match status" value="1"/>
</dbReference>
<keyword evidence="11" id="KW-1185">Reference proteome</keyword>
<name>A0A8H7ZZN2_9FUNG</name>
<dbReference type="EMBL" id="JAEFCI010002250">
    <property type="protein sequence ID" value="KAG5462357.1"/>
    <property type="molecule type" value="Genomic_DNA"/>
</dbReference>
<comment type="caution">
    <text evidence="10">The sequence shown here is derived from an EMBL/GenBank/DDBJ whole genome shotgun (WGS) entry which is preliminary data.</text>
</comment>
<evidence type="ECO:0000256" key="8">
    <source>
        <dbReference type="SAM" id="MobiDB-lite"/>
    </source>
</evidence>
<keyword evidence="5" id="KW-0648">Protein biosynthesis</keyword>
<accession>A0A8H7ZZN2</accession>
<dbReference type="OrthoDB" id="18884at2759"/>
<keyword evidence="4" id="KW-0694">RNA-binding</keyword>
<protein>
    <submittedName>
        <fullName evidence="10">Eukaryotic translation initiation factor-like protein 3</fullName>
    </submittedName>
</protein>
<evidence type="ECO:0000256" key="3">
    <source>
        <dbReference type="ARBA" id="ARBA00022540"/>
    </source>
</evidence>
<dbReference type="Pfam" id="PF01399">
    <property type="entry name" value="PCI"/>
    <property type="match status" value="1"/>
</dbReference>
<dbReference type="Gene3D" id="1.25.40.860">
    <property type="match status" value="2"/>
</dbReference>
<dbReference type="GO" id="GO:0071541">
    <property type="term" value="C:eukaryotic translation initiation factor 3 complex, eIF3m"/>
    <property type="evidence" value="ECO:0007669"/>
    <property type="project" value="TreeGrafter"/>
</dbReference>
<keyword evidence="3" id="KW-0396">Initiation factor</keyword>
<dbReference type="PANTHER" id="PTHR14005">
    <property type="entry name" value="EUKARYOTIC TRANSLATION INITIATION FACTOR 3, THETA SUBUNIT"/>
    <property type="match status" value="1"/>
</dbReference>
<comment type="subcellular location">
    <subcellularLocation>
        <location evidence="1">Cytoplasm</location>
    </subcellularLocation>
</comment>
<feature type="region of interest" description="Disordered" evidence="8">
    <location>
        <begin position="594"/>
        <end position="624"/>
    </location>
</feature>
<dbReference type="PANTHER" id="PTHR14005:SF0">
    <property type="entry name" value="EUKARYOTIC TRANSLATION INITIATION FACTOR 3 SUBUNIT A"/>
    <property type="match status" value="1"/>
</dbReference>
<proteinExistence type="predicted"/>